<keyword evidence="2 4" id="KW-0442">Lipid degradation</keyword>
<dbReference type="Gene3D" id="3.40.1090.10">
    <property type="entry name" value="Cytosolic phospholipase A2 catalytic domain"/>
    <property type="match status" value="2"/>
</dbReference>
<feature type="active site" description="Nucleophile" evidence="4">
    <location>
        <position position="46"/>
    </location>
</feature>
<dbReference type="PANTHER" id="PTHR14226:SF78">
    <property type="entry name" value="SLR0060 PROTEIN"/>
    <property type="match status" value="1"/>
</dbReference>
<keyword evidence="5" id="KW-0472">Membrane</keyword>
<feature type="active site" description="Proton acceptor" evidence="4">
    <location>
        <position position="235"/>
    </location>
</feature>
<dbReference type="EMBL" id="JAEDAE010000002">
    <property type="protein sequence ID" value="MBH8557743.1"/>
    <property type="molecule type" value="Genomic_DNA"/>
</dbReference>
<feature type="transmembrane region" description="Helical" evidence="5">
    <location>
        <begin position="333"/>
        <end position="356"/>
    </location>
</feature>
<dbReference type="RefSeq" id="WP_198074874.1">
    <property type="nucleotide sequence ID" value="NZ_JAEDAE010000002.1"/>
</dbReference>
<evidence type="ECO:0000256" key="4">
    <source>
        <dbReference type="PROSITE-ProRule" id="PRU01161"/>
    </source>
</evidence>
<evidence type="ECO:0000256" key="3">
    <source>
        <dbReference type="ARBA" id="ARBA00023098"/>
    </source>
</evidence>
<sequence>MSTLFDRIALSLSGGGFRASAYSLGTLKALHMLGLLERVHMLSTASGGTITGAYYAMRRKKGDDFAAIYHDFYDFLAQDQLLLHALTQWGSNVKADRPKLIHAFADTYTKLLFPDTDLGTFWDKAPPSIPYHLQTVIFGATELYSGLTFRFQHSSFLPPPKKETDAAYLVGNGNVHLPAKYARQLRLGDVVAASSCFPGGFEPLVLPDDFLPKEDNSVLRGGPGQPFLGSVALLDGGIYDNQGIESLLLANERNAKYRETAQATLPEEQAQLLQPTTLFLVADVSSAEKSIYQAAPAAIGGFSPTLIQAFSAWLVLLTLLCLGAWWLRNSHPFVGGTLTGLALTAVGVTGLLIWGWQRLTRILSRMGPNLPAWVLPRLRQLPLRQLYDLLTLRLGSTKALLTSVFMRRVRSLNYEQLYRNLSQANDTNRGYETMTSIIGTLVTEHERQLIKRKKVAAKSVPTSVRQQLAAVYPTVLSAQQMPTTLWWQLDIHRLPAIVATAEITLCYQLLRRFEKQPPAFPLETEVQRRAQIIWDHYQADGAGLLPLEALSAQ</sequence>
<evidence type="ECO:0000259" key="6">
    <source>
        <dbReference type="PROSITE" id="PS51635"/>
    </source>
</evidence>
<evidence type="ECO:0000313" key="7">
    <source>
        <dbReference type="EMBL" id="MBH8557743.1"/>
    </source>
</evidence>
<evidence type="ECO:0000313" key="8">
    <source>
        <dbReference type="Proteomes" id="UP000625631"/>
    </source>
</evidence>
<reference evidence="7 8" key="1">
    <citation type="submission" date="2020-12" db="EMBL/GenBank/DDBJ databases">
        <title>Hymenobacter sp.</title>
        <authorList>
            <person name="Kim M.K."/>
        </authorList>
    </citation>
    <scope>NUCLEOTIDE SEQUENCE [LARGE SCALE GENOMIC DNA]</scope>
    <source>
        <strain evidence="7 8">BT442</strain>
    </source>
</reference>
<dbReference type="PROSITE" id="PS51635">
    <property type="entry name" value="PNPLA"/>
    <property type="match status" value="1"/>
</dbReference>
<comment type="caution">
    <text evidence="7">The sequence shown here is derived from an EMBL/GenBank/DDBJ whole genome shotgun (WGS) entry which is preliminary data.</text>
</comment>
<feature type="domain" description="PNPLA" evidence="6">
    <location>
        <begin position="11"/>
        <end position="248"/>
    </location>
</feature>
<organism evidence="7 8">
    <name type="scientific">Hymenobacter negativus</name>
    <dbReference type="NCBI Taxonomy" id="2795026"/>
    <lineage>
        <taxon>Bacteria</taxon>
        <taxon>Pseudomonadati</taxon>
        <taxon>Bacteroidota</taxon>
        <taxon>Cytophagia</taxon>
        <taxon>Cytophagales</taxon>
        <taxon>Hymenobacteraceae</taxon>
        <taxon>Hymenobacter</taxon>
    </lineage>
</organism>
<keyword evidence="8" id="KW-1185">Reference proteome</keyword>
<keyword evidence="3 4" id="KW-0443">Lipid metabolism</keyword>
<dbReference type="InterPro" id="IPR016035">
    <property type="entry name" value="Acyl_Trfase/lysoPLipase"/>
</dbReference>
<dbReference type="SUPFAM" id="SSF52151">
    <property type="entry name" value="FabD/lysophospholipase-like"/>
    <property type="match status" value="1"/>
</dbReference>
<comment type="caution">
    <text evidence="4">Lacks conserved residue(s) required for the propagation of feature annotation.</text>
</comment>
<evidence type="ECO:0000256" key="5">
    <source>
        <dbReference type="SAM" id="Phobius"/>
    </source>
</evidence>
<dbReference type="Proteomes" id="UP000625631">
    <property type="component" value="Unassembled WGS sequence"/>
</dbReference>
<dbReference type="InterPro" id="IPR002641">
    <property type="entry name" value="PNPLA_dom"/>
</dbReference>
<gene>
    <name evidence="7" type="ORF">I7X13_06775</name>
</gene>
<feature type="short sequence motif" description="DGA/G" evidence="4">
    <location>
        <begin position="235"/>
        <end position="237"/>
    </location>
</feature>
<keyword evidence="5" id="KW-0812">Transmembrane</keyword>
<accession>A0ABS0Q508</accession>
<protein>
    <submittedName>
        <fullName evidence="7">Patatin-like phospholipase family protein</fullName>
    </submittedName>
</protein>
<evidence type="ECO:0000256" key="1">
    <source>
        <dbReference type="ARBA" id="ARBA00022801"/>
    </source>
</evidence>
<dbReference type="Pfam" id="PF01734">
    <property type="entry name" value="Patatin"/>
    <property type="match status" value="1"/>
</dbReference>
<keyword evidence="1 4" id="KW-0378">Hydrolase</keyword>
<keyword evidence="5" id="KW-1133">Transmembrane helix</keyword>
<proteinExistence type="predicted"/>
<evidence type="ECO:0000256" key="2">
    <source>
        <dbReference type="ARBA" id="ARBA00022963"/>
    </source>
</evidence>
<dbReference type="PANTHER" id="PTHR14226">
    <property type="entry name" value="NEUROPATHY TARGET ESTERASE/SWISS CHEESE D.MELANOGASTER"/>
    <property type="match status" value="1"/>
</dbReference>
<feature type="transmembrane region" description="Helical" evidence="5">
    <location>
        <begin position="306"/>
        <end position="327"/>
    </location>
</feature>
<dbReference type="InterPro" id="IPR050301">
    <property type="entry name" value="NTE"/>
</dbReference>
<name>A0ABS0Q508_9BACT</name>